<dbReference type="EMBL" id="VOFY01000068">
    <property type="protein sequence ID" value="KAA8578900.1"/>
    <property type="molecule type" value="Genomic_DNA"/>
</dbReference>
<proteinExistence type="predicted"/>
<evidence type="ECO:0000313" key="2">
    <source>
        <dbReference type="Proteomes" id="UP000327493"/>
    </source>
</evidence>
<evidence type="ECO:0000313" key="1">
    <source>
        <dbReference type="EMBL" id="KAA8578900.1"/>
    </source>
</evidence>
<dbReference type="Proteomes" id="UP000327493">
    <property type="component" value="Unassembled WGS sequence"/>
</dbReference>
<sequence length="61" mass="6370">MVGCDNTDRTGLVILGWIPGTKQQDRGTSSGLSEMRVGCPPGPVWSLLVPSGSGTSVRLNK</sequence>
<dbReference type="AlphaFoldDB" id="A0A5J5CFT2"/>
<comment type="caution">
    <text evidence="1">The sequence shown here is derived from an EMBL/GenBank/DDBJ whole genome shotgun (WGS) entry which is preliminary data.</text>
</comment>
<organism evidence="1 2">
    <name type="scientific">Etheostoma spectabile</name>
    <name type="common">orangethroat darter</name>
    <dbReference type="NCBI Taxonomy" id="54343"/>
    <lineage>
        <taxon>Eukaryota</taxon>
        <taxon>Metazoa</taxon>
        <taxon>Chordata</taxon>
        <taxon>Craniata</taxon>
        <taxon>Vertebrata</taxon>
        <taxon>Euteleostomi</taxon>
        <taxon>Actinopterygii</taxon>
        <taxon>Neopterygii</taxon>
        <taxon>Teleostei</taxon>
        <taxon>Neoteleostei</taxon>
        <taxon>Acanthomorphata</taxon>
        <taxon>Eupercaria</taxon>
        <taxon>Perciformes</taxon>
        <taxon>Percoidei</taxon>
        <taxon>Percidae</taxon>
        <taxon>Etheostomatinae</taxon>
        <taxon>Etheostoma</taxon>
    </lineage>
</organism>
<name>A0A5J5CFT2_9PERO</name>
<protein>
    <submittedName>
        <fullName evidence="1">Uncharacterized protein</fullName>
    </submittedName>
</protein>
<gene>
    <name evidence="1" type="ORF">FQN60_004492</name>
</gene>
<accession>A0A5J5CFT2</accession>
<reference evidence="1 2" key="1">
    <citation type="submission" date="2019-08" db="EMBL/GenBank/DDBJ databases">
        <title>A chromosome-level genome assembly, high-density linkage maps, and genome scans reveal the genomic architecture of hybrid incompatibilities underlying speciation via character displacement in darters (Percidae: Etheostominae).</title>
        <authorList>
            <person name="Moran R.L."/>
            <person name="Catchen J.M."/>
            <person name="Fuller R.C."/>
        </authorList>
    </citation>
    <scope>NUCLEOTIDE SEQUENCE [LARGE SCALE GENOMIC DNA]</scope>
    <source>
        <strain evidence="1">EspeVRDwgs_2016</strain>
        <tissue evidence="1">Muscle</tissue>
    </source>
</reference>
<keyword evidence="2" id="KW-1185">Reference proteome</keyword>